<gene>
    <name evidence="3" type="ORF">FOXG_02495</name>
</gene>
<reference evidence="3" key="1">
    <citation type="submission" date="2007-04" db="EMBL/GenBank/DDBJ databases">
        <authorList>
            <consortium name="The Broad Institute Genome Sequencing Platform"/>
            <person name="Birren B."/>
            <person name="Lander E."/>
            <person name="Galagan J."/>
            <person name="Nusbaum C."/>
            <person name="Devon K."/>
            <person name="Ma L.-J."/>
            <person name="Jaffe D."/>
            <person name="Butler J."/>
            <person name="Alvarez P."/>
            <person name="Gnerre S."/>
            <person name="Grabherr M."/>
            <person name="Kleber M."/>
            <person name="Mauceli E."/>
            <person name="Brockman W."/>
            <person name="MacCallum I.A."/>
            <person name="Young S."/>
            <person name="LaButti K."/>
            <person name="DeCaprio D."/>
            <person name="Crawford M."/>
            <person name="Koehrsen M."/>
            <person name="Engels R."/>
            <person name="Montgomery P."/>
            <person name="Pearson M."/>
            <person name="Howarth C."/>
            <person name="Larson L."/>
            <person name="White J."/>
            <person name="O'Leary S."/>
            <person name="Kodira C."/>
            <person name="Zeng Q."/>
            <person name="Yandava C."/>
            <person name="Alvarado L."/>
            <person name="Kistler C."/>
            <person name="Shim W.-B."/>
            <person name="Kang S."/>
            <person name="Woloshuk C."/>
        </authorList>
    </citation>
    <scope>NUCLEOTIDE SEQUENCE</scope>
    <source>
        <strain evidence="3">4287</strain>
    </source>
</reference>
<sequence length="489" mass="52502">MEMNGWDVVSLVTVPFINAAIHREGGSPTKMQLSTDTMAVQAEFGSWQITVGGAANMLMFDIPLSYIRGRVTKDRQTIAHFSYQSLAARVQLVLKFVNSKEKSHDLVVDPTNPPTSLVSLMDANGRPLPSAIDKAFITEALTTWLNGNLSEFNHVFASVELDPGVGSDTQWAFCKPSVVVYTYVSGRSLADSYLGILYNTAGRSTPGSVAQIDPSFIPAGCQAAFMLSPTMFITDFLGPAARQQFGIPAQSLKVDTSQLTVALNAGESIPLPEVPVEEPAGSSRVGVLIAEVLQGFLDVAGKAFAHPQKVYKPYLVDLQIAVQNSVIKTYSKTSTIVLDEFYGTVTAFNESESWMTLGLDASRQALTYTNTQPPINNHHTEQSISFTIIQDILQALGIVTIVIAAVLTDGAALLAIGALSGVASGGAQWALASFESDHRNDAPEINNLVSNLTLPVRWSRTGPFATTQAGLHQGGFFLAGTIRQDEKQT</sequence>
<dbReference type="EMBL" id="DS231697">
    <property type="protein sequence ID" value="KNA98048.1"/>
    <property type="molecule type" value="Genomic_DNA"/>
</dbReference>
<reference evidence="3" key="2">
    <citation type="journal article" date="2010" name="Nature">
        <title>Comparative genomics reveals mobile pathogenicity chromosomes in Fusarium.</title>
        <authorList>
            <person name="Ma L.J."/>
            <person name="van der Does H.C."/>
            <person name="Borkovich K.A."/>
            <person name="Coleman J.J."/>
            <person name="Daboussi M.J."/>
            <person name="Di Pietro A."/>
            <person name="Dufresne M."/>
            <person name="Freitag M."/>
            <person name="Grabherr M."/>
            <person name="Henrissat B."/>
            <person name="Houterman P.M."/>
            <person name="Kang S."/>
            <person name="Shim W.B."/>
            <person name="Woloshuk C."/>
            <person name="Xie X."/>
            <person name="Xu J.R."/>
            <person name="Antoniw J."/>
            <person name="Baker S.E."/>
            <person name="Bluhm B.H."/>
            <person name="Breakspear A."/>
            <person name="Brown D.W."/>
            <person name="Butchko R.A."/>
            <person name="Chapman S."/>
            <person name="Coulson R."/>
            <person name="Coutinho P.M."/>
            <person name="Danchin E.G."/>
            <person name="Diener A."/>
            <person name="Gale L.R."/>
            <person name="Gardiner D.M."/>
            <person name="Goff S."/>
            <person name="Hammond-Kosack K.E."/>
            <person name="Hilburn K."/>
            <person name="Hua-Van A."/>
            <person name="Jonkers W."/>
            <person name="Kazan K."/>
            <person name="Kodira C.D."/>
            <person name="Koehrsen M."/>
            <person name="Kumar L."/>
            <person name="Lee Y.H."/>
            <person name="Li L."/>
            <person name="Manners J.M."/>
            <person name="Miranda-Saavedra D."/>
            <person name="Mukherjee M."/>
            <person name="Park G."/>
            <person name="Park J."/>
            <person name="Park S.Y."/>
            <person name="Proctor R.H."/>
            <person name="Regev A."/>
            <person name="Ruiz-Roldan M.C."/>
            <person name="Sain D."/>
            <person name="Sakthikumar S."/>
            <person name="Sykes S."/>
            <person name="Schwartz D.C."/>
            <person name="Turgeon B.G."/>
            <person name="Wapinski I."/>
            <person name="Yoder O."/>
            <person name="Young S."/>
            <person name="Zeng Q."/>
            <person name="Zhou S."/>
            <person name="Galagan J."/>
            <person name="Cuomo C.A."/>
            <person name="Kistler H.C."/>
            <person name="Rep M."/>
        </authorList>
    </citation>
    <scope>NUCLEOTIDE SEQUENCE [LARGE SCALE GENOMIC DNA]</scope>
    <source>
        <strain evidence="3">4287</strain>
    </source>
</reference>
<dbReference type="OrthoDB" id="5236927at2759"/>
<evidence type="ECO:0000259" key="2">
    <source>
        <dbReference type="Pfam" id="PF06597"/>
    </source>
</evidence>
<dbReference type="RefSeq" id="XP_018236094.1">
    <property type="nucleotide sequence ID" value="XM_018379950.1"/>
</dbReference>
<evidence type="ECO:0000313" key="4">
    <source>
        <dbReference type="Proteomes" id="UP000009097"/>
    </source>
</evidence>
<evidence type="ECO:0000256" key="1">
    <source>
        <dbReference type="ARBA" id="ARBA00023026"/>
    </source>
</evidence>
<dbReference type="InterPro" id="IPR010567">
    <property type="entry name" value="OrfX2/OrfX3/P47"/>
</dbReference>
<keyword evidence="1" id="KW-0843">Virulence</keyword>
<dbReference type="Proteomes" id="UP000009097">
    <property type="component" value="Unassembled WGS sequence"/>
</dbReference>
<dbReference type="AlphaFoldDB" id="A0A0J9UF62"/>
<feature type="domain" description="Protein OrfX2/OrfX3/P47" evidence="2">
    <location>
        <begin position="4"/>
        <end position="260"/>
    </location>
</feature>
<organism evidence="3 4">
    <name type="scientific">Fusarium oxysporum f. sp. lycopersici (strain 4287 / CBS 123668 / FGSC 9935 / NRRL 34936)</name>
    <name type="common">Fusarium vascular wilt of tomato</name>
    <dbReference type="NCBI Taxonomy" id="426428"/>
    <lineage>
        <taxon>Eukaryota</taxon>
        <taxon>Fungi</taxon>
        <taxon>Dikarya</taxon>
        <taxon>Ascomycota</taxon>
        <taxon>Pezizomycotina</taxon>
        <taxon>Sordariomycetes</taxon>
        <taxon>Hypocreomycetidae</taxon>
        <taxon>Hypocreales</taxon>
        <taxon>Nectriaceae</taxon>
        <taxon>Fusarium</taxon>
        <taxon>Fusarium oxysporum species complex</taxon>
    </lineage>
</organism>
<name>A0A0J9UF62_FUSO4</name>
<dbReference type="VEuPathDB" id="FungiDB:FOXG_02495"/>
<dbReference type="KEGG" id="fox:FOXG_02495"/>
<protein>
    <recommendedName>
        <fullName evidence="2">Protein OrfX2/OrfX3/P47 domain-containing protein</fullName>
    </recommendedName>
</protein>
<dbReference type="GeneID" id="28944688"/>
<dbReference type="Pfam" id="PF06597">
    <property type="entry name" value="Clostridium_P47"/>
    <property type="match status" value="1"/>
</dbReference>
<proteinExistence type="predicted"/>
<accession>A0A0J9UF62</accession>
<evidence type="ECO:0000313" key="3">
    <source>
        <dbReference type="EMBL" id="KNA98048.1"/>
    </source>
</evidence>